<dbReference type="GO" id="GO:0020037">
    <property type="term" value="F:heme binding"/>
    <property type="evidence" value="ECO:0007669"/>
    <property type="project" value="InterPro"/>
</dbReference>
<evidence type="ECO:0000256" key="6">
    <source>
        <dbReference type="ARBA" id="ARBA00023033"/>
    </source>
</evidence>
<name>A0A6V8L6T2_9ACTN</name>
<dbReference type="AlphaFoldDB" id="A0A6V8L6T2"/>
<dbReference type="Proteomes" id="UP000482960">
    <property type="component" value="Unassembled WGS sequence"/>
</dbReference>
<dbReference type="EMBL" id="BLPG01000001">
    <property type="protein sequence ID" value="GFJ91964.1"/>
    <property type="molecule type" value="Genomic_DNA"/>
</dbReference>
<dbReference type="InterPro" id="IPR017972">
    <property type="entry name" value="Cyt_P450_CS"/>
</dbReference>
<dbReference type="Gene3D" id="1.10.630.10">
    <property type="entry name" value="Cytochrome P450"/>
    <property type="match status" value="1"/>
</dbReference>
<evidence type="ECO:0000256" key="7">
    <source>
        <dbReference type="PIRSR" id="PIRSR602401-1"/>
    </source>
</evidence>
<evidence type="ECO:0000256" key="8">
    <source>
        <dbReference type="RuleBase" id="RU000461"/>
    </source>
</evidence>
<evidence type="ECO:0000256" key="1">
    <source>
        <dbReference type="ARBA" id="ARBA00010617"/>
    </source>
</evidence>
<sequence>MSSGVDAARPRSARRIPVYRTIPRLIRDPLGGLQAIAKETGGEIVRLNLGLFRPYLVTDPEHVHQVLRDHAGTFVREGMFWTPLERLLGGAILTDGPAWEWSRRTLQPMLTAKRIDALMDRMSDAVEQAVAGLDQFARSGEPFDVSTEMGRIVNQTVIRVFFADRVSVIEADRIIPALHDIAKAFVFRMVLPWVPNAVPMPGDRVFRRGAQIIDEVLLPAIDRFRREPDDGDDIIATLCRSRDSEGRALTEQQIRDDVVTMFVAATETTSLALTWLWPNLGAQPAVAVRLCEEVDRVVGGGPVQRSHLPDLHYLRAVLDELVRLYPTGWILPRKAAQSADVGGVRIPAGATVLISPFLTQRMDMYWDRPGVFDPDRFLPERSAERHRYAYFPFGGGPHQCIGKHLFQVEAQLIVATMLTRFRPGPALSDVPPPQVAATLLPERRVQMTLRPVQRRLAA</sequence>
<evidence type="ECO:0000256" key="3">
    <source>
        <dbReference type="ARBA" id="ARBA00022723"/>
    </source>
</evidence>
<evidence type="ECO:0000256" key="4">
    <source>
        <dbReference type="ARBA" id="ARBA00023002"/>
    </source>
</evidence>
<reference evidence="9 10" key="1">
    <citation type="submission" date="2020-03" db="EMBL/GenBank/DDBJ databases">
        <title>Whole genome shotgun sequence of Phytohabitans rumicis NBRC 108638.</title>
        <authorList>
            <person name="Komaki H."/>
            <person name="Tamura T."/>
        </authorList>
    </citation>
    <scope>NUCLEOTIDE SEQUENCE [LARGE SCALE GENOMIC DNA]</scope>
    <source>
        <strain evidence="9 10">NBRC 108638</strain>
    </source>
</reference>
<comment type="similarity">
    <text evidence="1 8">Belongs to the cytochrome P450 family.</text>
</comment>
<dbReference type="InterPro" id="IPR001128">
    <property type="entry name" value="Cyt_P450"/>
</dbReference>
<dbReference type="GO" id="GO:0016705">
    <property type="term" value="F:oxidoreductase activity, acting on paired donors, with incorporation or reduction of molecular oxygen"/>
    <property type="evidence" value="ECO:0007669"/>
    <property type="project" value="InterPro"/>
</dbReference>
<dbReference type="PANTHER" id="PTHR24291:SF50">
    <property type="entry name" value="BIFUNCTIONAL ALBAFLAVENONE MONOOXYGENASE_TERPENE SYNTHASE"/>
    <property type="match status" value="1"/>
</dbReference>
<gene>
    <name evidence="9" type="ORF">Prum_056060</name>
</gene>
<keyword evidence="2 7" id="KW-0349">Heme</keyword>
<dbReference type="PRINTS" id="PR00385">
    <property type="entry name" value="P450"/>
</dbReference>
<evidence type="ECO:0000256" key="5">
    <source>
        <dbReference type="ARBA" id="ARBA00023004"/>
    </source>
</evidence>
<comment type="caution">
    <text evidence="9">The sequence shown here is derived from an EMBL/GenBank/DDBJ whole genome shotgun (WGS) entry which is preliminary data.</text>
</comment>
<evidence type="ECO:0000313" key="9">
    <source>
        <dbReference type="EMBL" id="GFJ91964.1"/>
    </source>
</evidence>
<keyword evidence="4 8" id="KW-0560">Oxidoreductase</keyword>
<dbReference type="PROSITE" id="PS00086">
    <property type="entry name" value="CYTOCHROME_P450"/>
    <property type="match status" value="1"/>
</dbReference>
<keyword evidence="6 8" id="KW-0503">Monooxygenase</keyword>
<dbReference type="InterPro" id="IPR036396">
    <property type="entry name" value="Cyt_P450_sf"/>
</dbReference>
<dbReference type="Pfam" id="PF00067">
    <property type="entry name" value="p450"/>
    <property type="match status" value="1"/>
</dbReference>
<dbReference type="GO" id="GO:0004497">
    <property type="term" value="F:monooxygenase activity"/>
    <property type="evidence" value="ECO:0007669"/>
    <property type="project" value="UniProtKB-KW"/>
</dbReference>
<keyword evidence="5 7" id="KW-0408">Iron</keyword>
<dbReference type="RefSeq" id="WP_173078943.1">
    <property type="nucleotide sequence ID" value="NZ_BAABJB010000017.1"/>
</dbReference>
<keyword evidence="3 7" id="KW-0479">Metal-binding</keyword>
<evidence type="ECO:0000256" key="2">
    <source>
        <dbReference type="ARBA" id="ARBA00022617"/>
    </source>
</evidence>
<dbReference type="SUPFAM" id="SSF48264">
    <property type="entry name" value="Cytochrome P450"/>
    <property type="match status" value="1"/>
</dbReference>
<proteinExistence type="inferred from homology"/>
<dbReference type="InterPro" id="IPR002401">
    <property type="entry name" value="Cyt_P450_E_grp-I"/>
</dbReference>
<keyword evidence="10" id="KW-1185">Reference proteome</keyword>
<feature type="binding site" description="axial binding residue" evidence="7">
    <location>
        <position position="400"/>
    </location>
    <ligand>
        <name>heme</name>
        <dbReference type="ChEBI" id="CHEBI:30413"/>
    </ligand>
    <ligandPart>
        <name>Fe</name>
        <dbReference type="ChEBI" id="CHEBI:18248"/>
    </ligandPart>
</feature>
<dbReference type="PANTHER" id="PTHR24291">
    <property type="entry name" value="CYTOCHROME P450 FAMILY 4"/>
    <property type="match status" value="1"/>
</dbReference>
<organism evidence="9 10">
    <name type="scientific">Phytohabitans rumicis</name>
    <dbReference type="NCBI Taxonomy" id="1076125"/>
    <lineage>
        <taxon>Bacteria</taxon>
        <taxon>Bacillati</taxon>
        <taxon>Actinomycetota</taxon>
        <taxon>Actinomycetes</taxon>
        <taxon>Micromonosporales</taxon>
        <taxon>Micromonosporaceae</taxon>
    </lineage>
</organism>
<reference evidence="9 10" key="2">
    <citation type="submission" date="2020-03" db="EMBL/GenBank/DDBJ databases">
        <authorList>
            <person name="Ichikawa N."/>
            <person name="Kimura A."/>
            <person name="Kitahashi Y."/>
            <person name="Uohara A."/>
        </authorList>
    </citation>
    <scope>NUCLEOTIDE SEQUENCE [LARGE SCALE GENOMIC DNA]</scope>
    <source>
        <strain evidence="9 10">NBRC 108638</strain>
    </source>
</reference>
<dbReference type="PRINTS" id="PR00463">
    <property type="entry name" value="EP450I"/>
</dbReference>
<comment type="cofactor">
    <cofactor evidence="7">
        <name>heme</name>
        <dbReference type="ChEBI" id="CHEBI:30413"/>
    </cofactor>
</comment>
<dbReference type="InterPro" id="IPR050196">
    <property type="entry name" value="Cytochrome_P450_Monoox"/>
</dbReference>
<accession>A0A6V8L6T2</accession>
<evidence type="ECO:0000313" key="10">
    <source>
        <dbReference type="Proteomes" id="UP000482960"/>
    </source>
</evidence>
<dbReference type="GO" id="GO:0005506">
    <property type="term" value="F:iron ion binding"/>
    <property type="evidence" value="ECO:0007669"/>
    <property type="project" value="InterPro"/>
</dbReference>
<protein>
    <submittedName>
        <fullName evidence="9">Cytochrome P450</fullName>
    </submittedName>
</protein>